<dbReference type="EMBL" id="JASUZV010000006">
    <property type="protein sequence ID" value="MDL5043505.1"/>
    <property type="molecule type" value="Genomic_DNA"/>
</dbReference>
<proteinExistence type="predicted"/>
<dbReference type="InterPro" id="IPR003646">
    <property type="entry name" value="SH3-like_bac-type"/>
</dbReference>
<dbReference type="Proteomes" id="UP001529255">
    <property type="component" value="Unassembled WGS sequence"/>
</dbReference>
<accession>A0ABT7LS80</accession>
<feature type="region of interest" description="Disordered" evidence="3">
    <location>
        <begin position="1"/>
        <end position="69"/>
    </location>
</feature>
<dbReference type="SMART" id="SM00287">
    <property type="entry name" value="SH3b"/>
    <property type="match status" value="2"/>
</dbReference>
<dbReference type="Pfam" id="PF05257">
    <property type="entry name" value="CHAP"/>
    <property type="match status" value="1"/>
</dbReference>
<comment type="caution">
    <text evidence="5">The sequence shown here is derived from an EMBL/GenBank/DDBJ whole genome shotgun (WGS) entry which is preliminary data.</text>
</comment>
<organism evidence="5 6">
    <name type="scientific">Streptococcus raffinosi</name>
    <dbReference type="NCBI Taxonomy" id="3053355"/>
    <lineage>
        <taxon>Bacteria</taxon>
        <taxon>Bacillati</taxon>
        <taxon>Bacillota</taxon>
        <taxon>Bacilli</taxon>
        <taxon>Lactobacillales</taxon>
        <taxon>Streptococcaceae</taxon>
        <taxon>Streptococcus</taxon>
    </lineage>
</organism>
<dbReference type="Pfam" id="PF08460">
    <property type="entry name" value="SH3_5"/>
    <property type="match status" value="2"/>
</dbReference>
<dbReference type="InterPro" id="IPR007921">
    <property type="entry name" value="CHAP_dom"/>
</dbReference>
<evidence type="ECO:0000256" key="3">
    <source>
        <dbReference type="SAM" id="MobiDB-lite"/>
    </source>
</evidence>
<evidence type="ECO:0000313" key="5">
    <source>
        <dbReference type="EMBL" id="MDL5043505.1"/>
    </source>
</evidence>
<evidence type="ECO:0000256" key="1">
    <source>
        <dbReference type="ARBA" id="ARBA00001561"/>
    </source>
</evidence>
<feature type="compositionally biased region" description="Polar residues" evidence="3">
    <location>
        <begin position="18"/>
        <end position="29"/>
    </location>
</feature>
<sequence>MEPAKALSSAVTPEKTSESSQHVETVTTNETHKVENTTEAISTVEEKVNVATNTDKSSDKKITTPSISNEANKKIESEVREDKETEKVTVTEKISDPKVPEIKTDNKPTIPSTGYSRLFSVGNIRRPMSTNPRIGDDYPAAWRFAEGYDQWGYAMGNCTSFVAYRLKNVNHIEPPRALGNGAQWGASARGYGYRVDKTPARGSVAYFDDGGYGHVAWVADVRGDNVIIEEYNWYINGIYDHSYHTQTLPISHYTGYIHFKDLKGGNTSIPDTPTPTDNTGSNLASSGSYQFTERVSIKAEPKMSAPELAYYEAGNTVNYDKTLQADGYVWISYLSYAGNRRYIPVQKLSTVESASTISNPSKPSIPNSGVYTFKGYASIKAEPKISAPELAYYDAGNTVNYDSLIQADGHYWISYLSYSGARRYIAIS</sequence>
<evidence type="ECO:0000256" key="2">
    <source>
        <dbReference type="ARBA" id="ARBA00011901"/>
    </source>
</evidence>
<evidence type="ECO:0000313" key="6">
    <source>
        <dbReference type="Proteomes" id="UP001529255"/>
    </source>
</evidence>
<dbReference type="InterPro" id="IPR038765">
    <property type="entry name" value="Papain-like_cys_pep_sf"/>
</dbReference>
<evidence type="ECO:0000259" key="4">
    <source>
        <dbReference type="PROSITE" id="PS50911"/>
    </source>
</evidence>
<reference evidence="5 6" key="1">
    <citation type="submission" date="2023-06" db="EMBL/GenBank/DDBJ databases">
        <title>A potential novel species of Streptococcus isolated from human milk sample.</title>
        <authorList>
            <person name="Nguyen H.V."/>
            <person name="Trinh A.T.V."/>
            <person name="Hoang A.T.L."/>
            <person name="Bui L.N.H."/>
            <person name="Tran Q.T.L."/>
            <person name="Trinh T."/>
        </authorList>
    </citation>
    <scope>NUCLEOTIDE SEQUENCE [LARGE SCALE GENOMIC DNA]</scope>
    <source>
        <strain evidence="5 6">VTCC 12812</strain>
    </source>
</reference>
<dbReference type="PROSITE" id="PS50911">
    <property type="entry name" value="CHAP"/>
    <property type="match status" value="1"/>
</dbReference>
<name>A0ABT7LS80_9STRE</name>
<dbReference type="Gene3D" id="2.30.30.40">
    <property type="entry name" value="SH3 Domains"/>
    <property type="match status" value="2"/>
</dbReference>
<gene>
    <name evidence="5" type="ORF">QRD39_05185</name>
</gene>
<dbReference type="EC" id="3.5.1.28" evidence="2"/>
<protein>
    <recommendedName>
        <fullName evidence="2">N-acetylmuramoyl-L-alanine amidase</fullName>
        <ecNumber evidence="2">3.5.1.28</ecNumber>
    </recommendedName>
</protein>
<dbReference type="SUPFAM" id="SSF54001">
    <property type="entry name" value="Cysteine proteinases"/>
    <property type="match status" value="1"/>
</dbReference>
<dbReference type="Gene3D" id="3.90.1720.10">
    <property type="entry name" value="endopeptidase domain like (from Nostoc punctiforme)"/>
    <property type="match status" value="1"/>
</dbReference>
<comment type="catalytic activity">
    <reaction evidence="1">
        <text>Hydrolyzes the link between N-acetylmuramoyl residues and L-amino acid residues in certain cell-wall glycopeptides.</text>
        <dbReference type="EC" id="3.5.1.28"/>
    </reaction>
</comment>
<keyword evidence="6" id="KW-1185">Reference proteome</keyword>
<feature type="domain" description="Peptidase C51" evidence="4">
    <location>
        <begin position="133"/>
        <end position="258"/>
    </location>
</feature>